<evidence type="ECO:0000313" key="1">
    <source>
        <dbReference type="WBParaSite" id="BTMF_0001540001-mRNA-1"/>
    </source>
</evidence>
<sequence length="47" mass="5444">MHNCCYWLSKCFHKNDNDLNYYCPVAVADYNNDDGNSNGDVDQLHNC</sequence>
<protein>
    <submittedName>
        <fullName evidence="1">SCP domain-containing protein</fullName>
    </submittedName>
</protein>
<dbReference type="AlphaFoldDB" id="A0A0R3R5V6"/>
<reference evidence="1" key="1">
    <citation type="submission" date="2017-02" db="UniProtKB">
        <authorList>
            <consortium name="WormBaseParasite"/>
        </authorList>
    </citation>
    <scope>IDENTIFICATION</scope>
</reference>
<proteinExistence type="predicted"/>
<dbReference type="WBParaSite" id="BTMF_0001540001-mRNA-1">
    <property type="protein sequence ID" value="BTMF_0001540001-mRNA-1"/>
    <property type="gene ID" value="BTMF_0001540001"/>
</dbReference>
<organism evidence="1">
    <name type="scientific">Brugia timori</name>
    <dbReference type="NCBI Taxonomy" id="42155"/>
    <lineage>
        <taxon>Eukaryota</taxon>
        <taxon>Metazoa</taxon>
        <taxon>Ecdysozoa</taxon>
        <taxon>Nematoda</taxon>
        <taxon>Chromadorea</taxon>
        <taxon>Rhabditida</taxon>
        <taxon>Spirurina</taxon>
        <taxon>Spiruromorpha</taxon>
        <taxon>Filarioidea</taxon>
        <taxon>Onchocercidae</taxon>
        <taxon>Brugia</taxon>
    </lineage>
</organism>
<name>A0A0R3R5V6_9BILA</name>
<accession>A0A0R3R5V6</accession>